<geneLocation type="plasmid" evidence="1">
    <name>pTA1040</name>
</geneLocation>
<accession>Q45446</accession>
<reference evidence="1" key="3">
    <citation type="submission" date="1995-07" db="EMBL/GenBank/DDBJ databases">
        <authorList>
            <person name="Meijer W.J.J."/>
        </authorList>
    </citation>
    <scope>NUCLEOTIDE SEQUENCE</scope>
    <source>
        <strain evidence="1">IAM1232</strain>
        <plasmid evidence="1">pTA1040</plasmid>
    </source>
</reference>
<keyword evidence="1" id="KW-0614">Plasmid</keyword>
<evidence type="ECO:0000313" key="1">
    <source>
        <dbReference type="EMBL" id="AAC44412.1"/>
    </source>
</evidence>
<dbReference type="EMBL" id="U32378">
    <property type="protein sequence ID" value="AAC44412.1"/>
    <property type="molecule type" value="Genomic_DNA"/>
</dbReference>
<protein>
    <submittedName>
        <fullName evidence="1">Phr40</fullName>
    </submittedName>
</protein>
<dbReference type="PIR" id="I40555">
    <property type="entry name" value="I40555"/>
</dbReference>
<reference evidence="1" key="1">
    <citation type="journal article" date="1995" name="Mol. Microbiol.">
        <title>The endogenous Bacillus subtilis (natto) plasmids pTA1015 and pTA1040 contain signal peptidase-encoding genes: identification of a new structural module on cryptic plasmids.</title>
        <authorList>
            <person name="Meijer W.J."/>
            <person name="de Jong A."/>
            <person name="Bea G."/>
            <person name="Wisman A."/>
            <person name="Tjalsma H."/>
            <person name="Venema G."/>
            <person name="Bron S."/>
            <person name="van Dijl J.M."/>
        </authorList>
    </citation>
    <scope>NUCLEOTIDE SEQUENCE</scope>
    <source>
        <strain evidence="1">IAM1232</strain>
        <plasmid evidence="1">pTA1040</plasmid>
    </source>
</reference>
<gene>
    <name evidence="1" type="primary">phr40</name>
</gene>
<dbReference type="AlphaFoldDB" id="Q45446"/>
<organism evidence="1">
    <name type="scientific">Bacillus subtilis</name>
    <dbReference type="NCBI Taxonomy" id="1423"/>
    <lineage>
        <taxon>Bacteria</taxon>
        <taxon>Bacillati</taxon>
        <taxon>Bacillota</taxon>
        <taxon>Bacilli</taxon>
        <taxon>Bacillales</taxon>
        <taxon>Bacillaceae</taxon>
        <taxon>Bacillus</taxon>
    </lineage>
</organism>
<name>Q45446_BACIU</name>
<proteinExistence type="predicted"/>
<sequence>MKFNALLLLIVCASLLIVSGSSFVIQQDSNVSVASRKAT</sequence>
<reference evidence="1" key="2">
    <citation type="journal article" date="1995" name="Nucleic Acids Res.">
        <title>Characterization of single strand origins of cryptic rolling-circle plasmids from Bacillus subtilis.</title>
        <authorList>
            <person name="Meijer W.J."/>
            <person name="Venema G."/>
            <person name="Bron S."/>
        </authorList>
    </citation>
    <scope>NUCLEOTIDE SEQUENCE</scope>
    <source>
        <strain evidence="1">IAM1232</strain>
        <plasmid evidence="1">pTA1040</plasmid>
    </source>
</reference>
<reference evidence="1" key="4">
    <citation type="journal article" date="1998" name="FEMS Microbiol. Rev.">
        <title>Rolling-circle plasmids from Bacillus subtilis: complete nucleotide sequences and analyses of genes of pTA1015, pTA1040, pTA1050 and pTA1060, and comparisons with related plasmids from gram-positive bacteria.</title>
        <authorList>
            <person name="Meijer W.J."/>
            <person name="Wisman G.B."/>
            <person name="Terpstra P."/>
            <person name="Thorsted P.B."/>
            <person name="Thomas C.M."/>
            <person name="Holsappel S."/>
            <person name="Venema G."/>
            <person name="Bron S."/>
        </authorList>
    </citation>
    <scope>NUCLEOTIDE SEQUENCE</scope>
    <source>
        <strain evidence="1">IAM1232</strain>
        <plasmid evidence="1">pTA1040</plasmid>
    </source>
</reference>